<accession>Q56AR6</accession>
<evidence type="ECO:0000313" key="1">
    <source>
        <dbReference type="EMBL" id="AAX62125.1"/>
    </source>
</evidence>
<name>Q56AR6_9CAUD</name>
<protein>
    <submittedName>
        <fullName evidence="1">Uncharacterized protein</fullName>
    </submittedName>
</protein>
<organism evidence="1">
    <name type="scientific">Bacillus thuringiensis phage MZTP02</name>
    <dbReference type="NCBI Taxonomy" id="311221"/>
    <lineage>
        <taxon>Viruses</taxon>
        <taxon>Duplodnaviria</taxon>
        <taxon>Heunggongvirae</taxon>
        <taxon>Uroviricota</taxon>
        <taxon>Caudoviricetes</taxon>
    </lineage>
</organism>
<sequence>MAMHQGTILIGTALHLQSARLVHHQPGPAATKAAQGRLSEGLLEGIKSPQFPLDGQGQLTTRLTAPLRAHHQPEQGVIGMAAAMVSDRPLQGGRQGIEAAQQLLYRQCGQLGRRFQCGVEVIDIGLVMTAMVDLHGQCIDMGFQCVVGIVQGWQGMAHDDLCSD</sequence>
<proteinExistence type="predicted"/>
<reference evidence="1" key="1">
    <citation type="submission" date="2005-03" db="EMBL/GenBank/DDBJ databases">
        <title>Partial sequence analysis of bacteriophage MZTP02.</title>
        <authorList>
            <person name="Liao W."/>
            <person name="Pang Y."/>
        </authorList>
    </citation>
    <scope>NUCLEOTIDE SEQUENCE</scope>
</reference>
<dbReference type="EMBL" id="AY973586">
    <property type="protein sequence ID" value="AAX62125.1"/>
    <property type="molecule type" value="Genomic_DNA"/>
</dbReference>